<reference evidence="1 2" key="1">
    <citation type="submission" date="2019-06" db="EMBL/GenBank/DDBJ databases">
        <title>Whole genome shotgun sequence of Pseudonocardia hydrocarbonoxydans NBRC 14498.</title>
        <authorList>
            <person name="Hosoyama A."/>
            <person name="Uohara A."/>
            <person name="Ohji S."/>
            <person name="Ichikawa N."/>
        </authorList>
    </citation>
    <scope>NUCLEOTIDE SEQUENCE [LARGE SCALE GENOMIC DNA]</scope>
    <source>
        <strain evidence="1 2">NBRC 14498</strain>
    </source>
</reference>
<protein>
    <submittedName>
        <fullName evidence="1">Uncharacterized protein</fullName>
    </submittedName>
</protein>
<accession>A0A4Y3WQC4</accession>
<organism evidence="1 2">
    <name type="scientific">Pseudonocardia hydrocarbonoxydans</name>
    <dbReference type="NCBI Taxonomy" id="76726"/>
    <lineage>
        <taxon>Bacteria</taxon>
        <taxon>Bacillati</taxon>
        <taxon>Actinomycetota</taxon>
        <taxon>Actinomycetes</taxon>
        <taxon>Pseudonocardiales</taxon>
        <taxon>Pseudonocardiaceae</taxon>
        <taxon>Pseudonocardia</taxon>
    </lineage>
</organism>
<evidence type="ECO:0000313" key="2">
    <source>
        <dbReference type="Proteomes" id="UP000320338"/>
    </source>
</evidence>
<dbReference type="EMBL" id="BJNG01000026">
    <property type="protein sequence ID" value="GEC21063.1"/>
    <property type="molecule type" value="Genomic_DNA"/>
</dbReference>
<evidence type="ECO:0000313" key="1">
    <source>
        <dbReference type="EMBL" id="GEC21063.1"/>
    </source>
</evidence>
<gene>
    <name evidence="1" type="ORF">PHY01_33460</name>
</gene>
<comment type="caution">
    <text evidence="1">The sequence shown here is derived from an EMBL/GenBank/DDBJ whole genome shotgun (WGS) entry which is preliminary data.</text>
</comment>
<proteinExistence type="predicted"/>
<dbReference type="RefSeq" id="WP_141279696.1">
    <property type="nucleotide sequence ID" value="NZ_BAAARZ010000007.1"/>
</dbReference>
<name>A0A4Y3WQC4_9PSEU</name>
<sequence>MTEPETPVVAITDNDQLLHIAPADDVLAHIRTEEQTVPPADRPAWDFYTATGQVLVRVTDQATGEQRLEPDATAEPPTALDRQLLVDRIDAFLAAVQVEATRDLLSGVETDHVRTPRAVGDLPDVVIGLAAVMSPHGVFTQPDVRDWIHNLGHRIFG</sequence>
<dbReference type="Proteomes" id="UP000320338">
    <property type="component" value="Unassembled WGS sequence"/>
</dbReference>
<keyword evidence="2" id="KW-1185">Reference proteome</keyword>
<dbReference type="AlphaFoldDB" id="A0A4Y3WQC4"/>